<dbReference type="SUPFAM" id="SSF56112">
    <property type="entry name" value="Protein kinase-like (PK-like)"/>
    <property type="match status" value="1"/>
</dbReference>
<dbReference type="Gene3D" id="3.90.1200.10">
    <property type="match status" value="1"/>
</dbReference>
<dbReference type="EMBL" id="CACVAX010000050">
    <property type="protein sequence ID" value="CAA6817628.1"/>
    <property type="molecule type" value="Genomic_DNA"/>
</dbReference>
<dbReference type="InterPro" id="IPR011009">
    <property type="entry name" value="Kinase-like_dom_sf"/>
</dbReference>
<evidence type="ECO:0000259" key="1">
    <source>
        <dbReference type="Pfam" id="PF01636"/>
    </source>
</evidence>
<gene>
    <name evidence="2" type="ORF">HELGO_WM8123</name>
</gene>
<name>A0A6S6TMR8_9BACT</name>
<dbReference type="Pfam" id="PF01636">
    <property type="entry name" value="APH"/>
    <property type="match status" value="1"/>
</dbReference>
<dbReference type="PANTHER" id="PTHR40086">
    <property type="entry name" value="PHOSPHOTRANSFERASE YTMP-RELATED"/>
    <property type="match status" value="1"/>
</dbReference>
<proteinExistence type="predicted"/>
<evidence type="ECO:0000313" key="2">
    <source>
        <dbReference type="EMBL" id="CAA6817628.1"/>
    </source>
</evidence>
<dbReference type="Gene3D" id="3.30.200.20">
    <property type="entry name" value="Phosphorylase Kinase, domain 1"/>
    <property type="match status" value="1"/>
</dbReference>
<reference evidence="2" key="1">
    <citation type="submission" date="2020-01" db="EMBL/GenBank/DDBJ databases">
        <authorList>
            <person name="Meier V. D."/>
            <person name="Meier V D."/>
        </authorList>
    </citation>
    <scope>NUCLEOTIDE SEQUENCE</scope>
    <source>
        <strain evidence="2">HLG_WM_MAG_04</strain>
    </source>
</reference>
<sequence length="253" mass="30296">MILSVYLYLQWRKRNPSINLKPYAILKNQKIKSFSLLKQQGHCNLNHFLQTETENYLVRKFKYKSDRKAEFYIQNLAHKQGIAAKALVLDEAQELMICHFVEGEHLFKLNQQNLKKLARSLKKLHKIKVQQQPQTFKKLFKYKDKKVYEAFKILQQFKPEYVLGHNDLHAKNILFGQKIQFIDWEYAGLSDRYFDLAAISIEFKLNTKDERSFLDSYFSHKQTANYKKLNAYKVIYKTLWTVWMGELERGQIE</sequence>
<dbReference type="InterPro" id="IPR002575">
    <property type="entry name" value="Aminoglycoside_PTrfase"/>
</dbReference>
<feature type="domain" description="Aminoglycoside phosphotransferase" evidence="1">
    <location>
        <begin position="42"/>
        <end position="227"/>
    </location>
</feature>
<dbReference type="AlphaFoldDB" id="A0A6S6TMR8"/>
<protein>
    <recommendedName>
        <fullName evidence="1">Aminoglycoside phosphotransferase domain-containing protein</fullName>
    </recommendedName>
</protein>
<dbReference type="CDD" id="cd05151">
    <property type="entry name" value="ChoK-like"/>
    <property type="match status" value="1"/>
</dbReference>
<dbReference type="InterPro" id="IPR052077">
    <property type="entry name" value="CcrZ_PhaseVar_Mediator"/>
</dbReference>
<accession>A0A6S6TMR8</accession>
<organism evidence="2">
    <name type="scientific">uncultured Sulfurovum sp</name>
    <dbReference type="NCBI Taxonomy" id="269237"/>
    <lineage>
        <taxon>Bacteria</taxon>
        <taxon>Pseudomonadati</taxon>
        <taxon>Campylobacterota</taxon>
        <taxon>Epsilonproteobacteria</taxon>
        <taxon>Campylobacterales</taxon>
        <taxon>Sulfurovaceae</taxon>
        <taxon>Sulfurovum</taxon>
        <taxon>environmental samples</taxon>
    </lineage>
</organism>
<dbReference type="PANTHER" id="PTHR40086:SF1">
    <property type="entry name" value="CELL CYCLE REGULATOR CCRZ"/>
    <property type="match status" value="1"/>
</dbReference>